<name>A0ABY2NMJ2_9LEPT</name>
<dbReference type="Gene3D" id="1.10.10.60">
    <property type="entry name" value="Homeodomain-like"/>
    <property type="match status" value="1"/>
</dbReference>
<dbReference type="Proteomes" id="UP000298112">
    <property type="component" value="Unassembled WGS sequence"/>
</dbReference>
<evidence type="ECO:0000313" key="5">
    <source>
        <dbReference type="EMBL" id="TGM52215.1"/>
    </source>
</evidence>
<proteinExistence type="predicted"/>
<dbReference type="EMBL" id="RQHF01000028">
    <property type="protein sequence ID" value="TGM52215.1"/>
    <property type="molecule type" value="Genomic_DNA"/>
</dbReference>
<sequence>MKKKEKKTEIKRLDYKPSRSYVLDLEIFSVSNLSHRIGEDALPVTRRYSFYHLLIVTSGTCMHMIDFKSIHCKPRSLLMIRPGQAHRFGFKPKWEGWMVVFRPDLIATSKESSSDSQPDFILQNLQNHLELTEGEHQIIISEILQMLEDTKIKAPTAKIQELLRYKLSALLLRLYIYGNQRKDEDRNNSKSIQRFREFQNLVEKNFPKWQKLSTYVEALQCSEKSLSRATQEAVGMNAKEFLSSRINLEAKRLLAHTELSVTAIAISLGFDEATNFIKFFKREADTTPLKFRRKFAAEKQ</sequence>
<evidence type="ECO:0000256" key="1">
    <source>
        <dbReference type="ARBA" id="ARBA00023015"/>
    </source>
</evidence>
<keyword evidence="3" id="KW-0804">Transcription</keyword>
<keyword evidence="6" id="KW-1185">Reference proteome</keyword>
<dbReference type="InterPro" id="IPR009057">
    <property type="entry name" value="Homeodomain-like_sf"/>
</dbReference>
<dbReference type="PANTHER" id="PTHR43280">
    <property type="entry name" value="ARAC-FAMILY TRANSCRIPTIONAL REGULATOR"/>
    <property type="match status" value="1"/>
</dbReference>
<dbReference type="RefSeq" id="WP_135659108.1">
    <property type="nucleotide sequence ID" value="NZ_RQHF01000028.1"/>
</dbReference>
<evidence type="ECO:0000259" key="4">
    <source>
        <dbReference type="PROSITE" id="PS01124"/>
    </source>
</evidence>
<dbReference type="PROSITE" id="PS01124">
    <property type="entry name" value="HTH_ARAC_FAMILY_2"/>
    <property type="match status" value="1"/>
</dbReference>
<evidence type="ECO:0000256" key="2">
    <source>
        <dbReference type="ARBA" id="ARBA00023125"/>
    </source>
</evidence>
<dbReference type="SUPFAM" id="SSF51215">
    <property type="entry name" value="Regulatory protein AraC"/>
    <property type="match status" value="1"/>
</dbReference>
<keyword evidence="1" id="KW-0805">Transcription regulation</keyword>
<reference evidence="6" key="1">
    <citation type="journal article" date="2019" name="PLoS Negl. Trop. Dis.">
        <title>Revisiting the worldwide diversity of Leptospira species in the environment.</title>
        <authorList>
            <person name="Vincent A.T."/>
            <person name="Schiettekatte O."/>
            <person name="Bourhy P."/>
            <person name="Veyrier F.J."/>
            <person name="Picardeau M."/>
        </authorList>
    </citation>
    <scope>NUCLEOTIDE SEQUENCE [LARGE SCALE GENOMIC DNA]</scope>
    <source>
        <strain evidence="6">201601955</strain>
    </source>
</reference>
<dbReference type="Pfam" id="PF12833">
    <property type="entry name" value="HTH_18"/>
    <property type="match status" value="1"/>
</dbReference>
<keyword evidence="2" id="KW-0238">DNA-binding</keyword>
<dbReference type="InterPro" id="IPR037923">
    <property type="entry name" value="HTH-like"/>
</dbReference>
<organism evidence="5 6">
    <name type="scientific">Leptospira vanthielii</name>
    <dbReference type="NCBI Taxonomy" id="293085"/>
    <lineage>
        <taxon>Bacteria</taxon>
        <taxon>Pseudomonadati</taxon>
        <taxon>Spirochaetota</taxon>
        <taxon>Spirochaetia</taxon>
        <taxon>Leptospirales</taxon>
        <taxon>Leptospiraceae</taxon>
        <taxon>Leptospira</taxon>
    </lineage>
</organism>
<evidence type="ECO:0000313" key="6">
    <source>
        <dbReference type="Proteomes" id="UP000298112"/>
    </source>
</evidence>
<dbReference type="InterPro" id="IPR018060">
    <property type="entry name" value="HTH_AraC"/>
</dbReference>
<protein>
    <submittedName>
        <fullName evidence="5">AraC family transcriptional regulator</fullName>
    </submittedName>
</protein>
<accession>A0ABY2NMJ2</accession>
<dbReference type="InterPro" id="IPR003313">
    <property type="entry name" value="AraC-bd"/>
</dbReference>
<dbReference type="SMART" id="SM00342">
    <property type="entry name" value="HTH_ARAC"/>
    <property type="match status" value="1"/>
</dbReference>
<dbReference type="SUPFAM" id="SSF46689">
    <property type="entry name" value="Homeodomain-like"/>
    <property type="match status" value="1"/>
</dbReference>
<comment type="caution">
    <text evidence="5">The sequence shown here is derived from an EMBL/GenBank/DDBJ whole genome shotgun (WGS) entry which is preliminary data.</text>
</comment>
<feature type="domain" description="HTH araC/xylS-type" evidence="4">
    <location>
        <begin position="196"/>
        <end position="294"/>
    </location>
</feature>
<dbReference type="Pfam" id="PF02311">
    <property type="entry name" value="AraC_binding"/>
    <property type="match status" value="1"/>
</dbReference>
<gene>
    <name evidence="5" type="ORF">EHQ95_11105</name>
</gene>
<evidence type="ECO:0000256" key="3">
    <source>
        <dbReference type="ARBA" id="ARBA00023163"/>
    </source>
</evidence>
<dbReference type="PANTHER" id="PTHR43280:SF32">
    <property type="entry name" value="TRANSCRIPTIONAL REGULATORY PROTEIN"/>
    <property type="match status" value="1"/>
</dbReference>